<evidence type="ECO:0000256" key="1">
    <source>
        <dbReference type="ARBA" id="ARBA00006135"/>
    </source>
</evidence>
<dbReference type="AlphaFoldDB" id="A0A1I0UCU7"/>
<reference evidence="4 5" key="1">
    <citation type="submission" date="2016-10" db="EMBL/GenBank/DDBJ databases">
        <authorList>
            <person name="de Groot N.N."/>
        </authorList>
    </citation>
    <scope>NUCLEOTIDE SEQUENCE [LARGE SCALE GENOMIC DNA]</scope>
    <source>
        <strain evidence="4 5">CGMCC 1.6117</strain>
    </source>
</reference>
<dbReference type="InterPro" id="IPR038161">
    <property type="entry name" value="VirB9/CagX/TrbG_C_sf"/>
</dbReference>
<dbReference type="CDD" id="cd06911">
    <property type="entry name" value="VirB9_CagX_TrbG"/>
    <property type="match status" value="1"/>
</dbReference>
<accession>A0A1I0UCU7</accession>
<evidence type="ECO:0000256" key="3">
    <source>
        <dbReference type="SAM" id="SignalP"/>
    </source>
</evidence>
<evidence type="ECO:0000256" key="2">
    <source>
        <dbReference type="ARBA" id="ARBA00022729"/>
    </source>
</evidence>
<name>A0A1I0UCU7_9RHOB</name>
<dbReference type="Gene3D" id="2.60.40.2500">
    <property type="match status" value="1"/>
</dbReference>
<dbReference type="OrthoDB" id="9815808at2"/>
<organism evidence="4 5">
    <name type="scientific">Paracoccus halophilus</name>
    <dbReference type="NCBI Taxonomy" id="376733"/>
    <lineage>
        <taxon>Bacteria</taxon>
        <taxon>Pseudomonadati</taxon>
        <taxon>Pseudomonadota</taxon>
        <taxon>Alphaproteobacteria</taxon>
        <taxon>Rhodobacterales</taxon>
        <taxon>Paracoccaceae</taxon>
        <taxon>Paracoccus</taxon>
    </lineage>
</organism>
<dbReference type="RefSeq" id="WP_074948206.1">
    <property type="nucleotide sequence ID" value="NZ_FOJO01000041.1"/>
</dbReference>
<evidence type="ECO:0000313" key="4">
    <source>
        <dbReference type="EMBL" id="SFA61851.1"/>
    </source>
</evidence>
<evidence type="ECO:0000313" key="5">
    <source>
        <dbReference type="Proteomes" id="UP000182312"/>
    </source>
</evidence>
<feature type="chain" id="PRO_5010325688" evidence="3">
    <location>
        <begin position="24"/>
        <end position="237"/>
    </location>
</feature>
<dbReference type="EMBL" id="FOJO01000041">
    <property type="protein sequence ID" value="SFA61851.1"/>
    <property type="molecule type" value="Genomic_DNA"/>
</dbReference>
<feature type="signal peptide" evidence="3">
    <location>
        <begin position="1"/>
        <end position="23"/>
    </location>
</feature>
<proteinExistence type="inferred from homology"/>
<dbReference type="Proteomes" id="UP000182312">
    <property type="component" value="Unassembled WGS sequence"/>
</dbReference>
<dbReference type="InterPro" id="IPR010258">
    <property type="entry name" value="Conjugal_tfr_TrbG/VirB9/CagX"/>
</dbReference>
<dbReference type="Pfam" id="PF03524">
    <property type="entry name" value="CagX"/>
    <property type="match status" value="1"/>
</dbReference>
<protein>
    <submittedName>
        <fullName evidence="4">Type IV secretion system protein VirB9</fullName>
    </submittedName>
</protein>
<sequence length="237" mass="25700">MKLALGFAIGMFAAGFGASSALAEVTPRAGNLDSRVRYAQWVDGQVYRVQTQMGRVTSVEFGPDEQITSVIAGDTVSFNFDAVPGGSAFVMKPTVSGAATNINVYTNKRQYYFEVSESPRAQFSVVRFTYPRGSGSSTPANRQIVRGPSNHDYGANIINAASPTQVWDDGAFTYFKFRRNGEMPAIFKVTTGQEITVNSTTMADGTVRVTGTSPFWVLRLGQVETTVGMMKAVRLVK</sequence>
<keyword evidence="2 3" id="KW-0732">Signal</keyword>
<gene>
    <name evidence="4" type="ORF">SAMN04487972_14110</name>
</gene>
<dbReference type="InterPro" id="IPR033645">
    <property type="entry name" value="VirB9/CagX/TrbG_C"/>
</dbReference>
<comment type="similarity">
    <text evidence="1">Belongs to the TrbG/VirB9 family.</text>
</comment>